<feature type="compositionally biased region" description="Polar residues" evidence="2">
    <location>
        <begin position="1073"/>
        <end position="1086"/>
    </location>
</feature>
<dbReference type="EC" id="2.7.7.48" evidence="1"/>
<dbReference type="Proteomes" id="UP000772434">
    <property type="component" value="Unassembled WGS sequence"/>
</dbReference>
<comment type="similarity">
    <text evidence="1">Belongs to the RdRP family.</text>
</comment>
<dbReference type="PANTHER" id="PTHR23079:SF14">
    <property type="entry name" value="RNA-DEPENDENT RNA POLYMERASE"/>
    <property type="match status" value="1"/>
</dbReference>
<feature type="compositionally biased region" description="Low complexity" evidence="2">
    <location>
        <begin position="122"/>
        <end position="134"/>
    </location>
</feature>
<dbReference type="InterPro" id="IPR007855">
    <property type="entry name" value="RDRP"/>
</dbReference>
<keyword evidence="1" id="KW-0694">RNA-binding</keyword>
<reference evidence="4" key="1">
    <citation type="submission" date="2020-11" db="EMBL/GenBank/DDBJ databases">
        <authorList>
            <consortium name="DOE Joint Genome Institute"/>
            <person name="Ahrendt S."/>
            <person name="Riley R."/>
            <person name="Andreopoulos W."/>
            <person name="Labutti K."/>
            <person name="Pangilinan J."/>
            <person name="Ruiz-Duenas F.J."/>
            <person name="Barrasa J.M."/>
            <person name="Sanchez-Garcia M."/>
            <person name="Camarero S."/>
            <person name="Miyauchi S."/>
            <person name="Serrano A."/>
            <person name="Linde D."/>
            <person name="Babiker R."/>
            <person name="Drula E."/>
            <person name="Ayuso-Fernandez I."/>
            <person name="Pacheco R."/>
            <person name="Padilla G."/>
            <person name="Ferreira P."/>
            <person name="Barriuso J."/>
            <person name="Kellner H."/>
            <person name="Castanera R."/>
            <person name="Alfaro M."/>
            <person name="Ramirez L."/>
            <person name="Pisabarro A.G."/>
            <person name="Kuo A."/>
            <person name="Tritt A."/>
            <person name="Lipzen A."/>
            <person name="He G."/>
            <person name="Yan M."/>
            <person name="Ng V."/>
            <person name="Cullen D."/>
            <person name="Martin F."/>
            <person name="Rosso M.-N."/>
            <person name="Henrissat B."/>
            <person name="Hibbett D."/>
            <person name="Martinez A.T."/>
            <person name="Grigoriev I.V."/>
        </authorList>
    </citation>
    <scope>NUCLEOTIDE SEQUENCE</scope>
    <source>
        <strain evidence="4">AH 40177</strain>
    </source>
</reference>
<sequence>MQPSSSFHNDGMSSSQAGYFGREDDSWMMAVNSQPITKQTDEIPVAGSSMSVDQVASTSRLVPMTNENRLRPTADRISGSLKGKERAVSPPAKPIMHGPRAPKARKREYHQAFPEKEEDTEATSTNSTPASSPTLLGGADSRHTSFTTVVSTSPVAKLRKTDSHRFVHWESDGNLLHQSVKAPAQDQTIGDFMDALWGQSTGLEPFIIAHDQSLQTLFDQQRVPWSTQFELQRGQIRRDWTIDEIKSKIGHFSGQTDAAVLSRVRSIMKGASNKAVFDDSIGQESDREQLAIEEGVGRGLGLMGEWHGATDWYGGRIQQVATLIERGEGFVLNLEPLEMQRSTRIARFLGSRRLIQIRMSKALLQKSRSNVIAFLQSHKLILNGRVFIPLPPKDRVCYAVEINEDYERSCDPKVGDQFRLSFREIMDWHNPMSLNSRQPIRKFFARYALGFSNSVPVLEFPEENIHSIDDILIDEEDLPADKKPQAEKIHTDGSGIINLAAAKLIASKIDYYGVPTAMQGRIGGAKGLWIISFDNFEDTPHIWIRKSQSKIEYASLDRGKRIFDLLEVSHPSSNNTCFLSQQSVLNLYFNGVPASVFEMLMKEDLENAIRPLMDWTSPHSDVKLFDEIEKSGRVMSKRLQVWSASLSRVLGHSGRYSAAESGELDVDEDQENPRVDVDTAGGAPASLHDCAAGLVKNGFSPTNCKYLQDKLRFIVRNTIDAIVEKCRIALPAGTAIGKAFVIPDPTGLLEADEIYFRSSTPLVDPDTKTIFQTLEGDVVIGRYPTRLPSDLQMPRAVNKPELERYTDVVIVPTKGTLATRLGWVTFMTLLGGGDVDGDTAFLIWFKPIVESFRRKSLSVPSSATFEQDNFFKEVETVTDFIARLSASPKSDARTLFQQASLSGIADESVGIYSHWHDIAVWKHGYGSKKAIRLAYMFNTLLDGTKTGLIVLPDVYKKDKKEASLDKPLLDRFEPSVARLSLKPKKDRSILDILAKYGQDLRDKFLVQYRQETERSEVVVDPDLLAPWKEATSRKEAAVFNHSGAAVALQHDLDCVQKHVDGCMTQYRMATAASGTPYKSPSKSGRQNAAGLGNRADQKSKSDYTHVVASFAQAIPGLIVMSGDEAERVKVSYAFSLSVNFAFCVAYVALCDLKSAASSRGRATSTVPIDEARSVPSSVRKIFDMFDA</sequence>
<comment type="caution">
    <text evidence="4">The sequence shown here is derived from an EMBL/GenBank/DDBJ whole genome shotgun (WGS) entry which is preliminary data.</text>
</comment>
<keyword evidence="1" id="KW-0548">Nucleotidyltransferase</keyword>
<evidence type="ECO:0000313" key="4">
    <source>
        <dbReference type="EMBL" id="KAF9071993.1"/>
    </source>
</evidence>
<dbReference type="PANTHER" id="PTHR23079">
    <property type="entry name" value="RNA-DEPENDENT RNA POLYMERASE"/>
    <property type="match status" value="1"/>
</dbReference>
<keyword evidence="5" id="KW-1185">Reference proteome</keyword>
<feature type="domain" description="RDRP core" evidence="3">
    <location>
        <begin position="334"/>
        <end position="956"/>
    </location>
</feature>
<comment type="catalytic activity">
    <reaction evidence="1">
        <text>RNA(n) + a ribonucleoside 5'-triphosphate = RNA(n+1) + diphosphate</text>
        <dbReference type="Rhea" id="RHEA:21248"/>
        <dbReference type="Rhea" id="RHEA-COMP:14527"/>
        <dbReference type="Rhea" id="RHEA-COMP:17342"/>
        <dbReference type="ChEBI" id="CHEBI:33019"/>
        <dbReference type="ChEBI" id="CHEBI:61557"/>
        <dbReference type="ChEBI" id="CHEBI:140395"/>
        <dbReference type="EC" id="2.7.7.48"/>
    </reaction>
</comment>
<gene>
    <name evidence="4" type="ORF">BDP27DRAFT_1290823</name>
</gene>
<name>A0A9P5PY17_9AGAR</name>
<feature type="compositionally biased region" description="Polar residues" evidence="2">
    <location>
        <begin position="48"/>
        <end position="60"/>
    </location>
</feature>
<evidence type="ECO:0000259" key="3">
    <source>
        <dbReference type="Pfam" id="PF05183"/>
    </source>
</evidence>
<feature type="compositionally biased region" description="Polar residues" evidence="2">
    <location>
        <begin position="1"/>
        <end position="17"/>
    </location>
</feature>
<keyword evidence="1" id="KW-0696">RNA-directed RNA polymerase</keyword>
<organism evidence="4 5">
    <name type="scientific">Rhodocollybia butyracea</name>
    <dbReference type="NCBI Taxonomy" id="206335"/>
    <lineage>
        <taxon>Eukaryota</taxon>
        <taxon>Fungi</taxon>
        <taxon>Dikarya</taxon>
        <taxon>Basidiomycota</taxon>
        <taxon>Agaricomycotina</taxon>
        <taxon>Agaricomycetes</taxon>
        <taxon>Agaricomycetidae</taxon>
        <taxon>Agaricales</taxon>
        <taxon>Marasmiineae</taxon>
        <taxon>Omphalotaceae</taxon>
        <taxon>Rhodocollybia</taxon>
    </lineage>
</organism>
<feature type="region of interest" description="Disordered" evidence="2">
    <location>
        <begin position="41"/>
        <end position="141"/>
    </location>
</feature>
<evidence type="ECO:0000256" key="2">
    <source>
        <dbReference type="SAM" id="MobiDB-lite"/>
    </source>
</evidence>
<protein>
    <recommendedName>
        <fullName evidence="1">RNA-dependent RNA polymerase</fullName>
        <ecNumber evidence="1">2.7.7.48</ecNumber>
    </recommendedName>
</protein>
<dbReference type="AlphaFoldDB" id="A0A9P5PY17"/>
<keyword evidence="1" id="KW-0808">Transferase</keyword>
<evidence type="ECO:0000256" key="1">
    <source>
        <dbReference type="RuleBase" id="RU363098"/>
    </source>
</evidence>
<accession>A0A9P5PY17</accession>
<dbReference type="Pfam" id="PF05183">
    <property type="entry name" value="RdRP"/>
    <property type="match status" value="1"/>
</dbReference>
<dbReference type="GO" id="GO:0030422">
    <property type="term" value="P:siRNA processing"/>
    <property type="evidence" value="ECO:0007669"/>
    <property type="project" value="TreeGrafter"/>
</dbReference>
<dbReference type="EMBL" id="JADNRY010000028">
    <property type="protein sequence ID" value="KAF9071993.1"/>
    <property type="molecule type" value="Genomic_DNA"/>
</dbReference>
<dbReference type="GO" id="GO:0003968">
    <property type="term" value="F:RNA-directed RNA polymerase activity"/>
    <property type="evidence" value="ECO:0007669"/>
    <property type="project" value="UniProtKB-KW"/>
</dbReference>
<dbReference type="InterPro" id="IPR057596">
    <property type="entry name" value="RDRP_core"/>
</dbReference>
<feature type="region of interest" description="Disordered" evidence="2">
    <location>
        <begin position="1"/>
        <end position="20"/>
    </location>
</feature>
<dbReference type="GO" id="GO:0031380">
    <property type="term" value="C:nuclear RNA-directed RNA polymerase complex"/>
    <property type="evidence" value="ECO:0007669"/>
    <property type="project" value="TreeGrafter"/>
</dbReference>
<evidence type="ECO:0000313" key="5">
    <source>
        <dbReference type="Proteomes" id="UP000772434"/>
    </source>
</evidence>
<dbReference type="OrthoDB" id="10055769at2759"/>
<dbReference type="GO" id="GO:0003723">
    <property type="term" value="F:RNA binding"/>
    <property type="evidence" value="ECO:0007669"/>
    <property type="project" value="UniProtKB-KW"/>
</dbReference>
<feature type="region of interest" description="Disordered" evidence="2">
    <location>
        <begin position="1073"/>
        <end position="1097"/>
    </location>
</feature>
<proteinExistence type="inferred from homology"/>